<evidence type="ECO:0000313" key="13">
    <source>
        <dbReference type="Proteomes" id="UP001156921"/>
    </source>
</evidence>
<evidence type="ECO:0000256" key="11">
    <source>
        <dbReference type="NCBIfam" id="TIGR00215"/>
    </source>
</evidence>
<evidence type="ECO:0000256" key="5">
    <source>
        <dbReference type="ARBA" id="ARBA00022516"/>
    </source>
</evidence>
<evidence type="ECO:0000256" key="9">
    <source>
        <dbReference type="ARBA" id="ARBA00023098"/>
    </source>
</evidence>
<evidence type="ECO:0000256" key="6">
    <source>
        <dbReference type="ARBA" id="ARBA00022556"/>
    </source>
</evidence>
<dbReference type="SUPFAM" id="SSF53756">
    <property type="entry name" value="UDP-Glycosyltransferase/glycogen phosphorylase"/>
    <property type="match status" value="1"/>
</dbReference>
<dbReference type="NCBIfam" id="TIGR00215">
    <property type="entry name" value="lpxB"/>
    <property type="match status" value="1"/>
</dbReference>
<comment type="function">
    <text evidence="1">Condensation of UDP-2,3-diacylglucosamine and 2,3-diacylglucosamine-1-phosphate to form lipid A disaccharide, a precursor of lipid A, a phosphorylated glycolipid that anchors the lipopolysaccharide to the outer membrane of the cell.</text>
</comment>
<keyword evidence="8" id="KW-0808">Transferase</keyword>
<keyword evidence="6" id="KW-0441">Lipid A biosynthesis</keyword>
<dbReference type="RefSeq" id="WP_284220565.1">
    <property type="nucleotide sequence ID" value="NZ_BSOY01000004.1"/>
</dbReference>
<keyword evidence="5" id="KW-0444">Lipid biosynthesis</keyword>
<evidence type="ECO:0000256" key="3">
    <source>
        <dbReference type="ARBA" id="ARBA00012687"/>
    </source>
</evidence>
<organism evidence="12 13">
    <name type="scientific">Brevundimonas denitrificans</name>
    <dbReference type="NCBI Taxonomy" id="1443434"/>
    <lineage>
        <taxon>Bacteria</taxon>
        <taxon>Pseudomonadati</taxon>
        <taxon>Pseudomonadota</taxon>
        <taxon>Alphaproteobacteria</taxon>
        <taxon>Caulobacterales</taxon>
        <taxon>Caulobacteraceae</taxon>
        <taxon>Brevundimonas</taxon>
    </lineage>
</organism>
<dbReference type="Proteomes" id="UP001156921">
    <property type="component" value="Unassembled WGS sequence"/>
</dbReference>
<name>A0ABQ6BGV8_9CAUL</name>
<dbReference type="PANTHER" id="PTHR30372">
    <property type="entry name" value="LIPID-A-DISACCHARIDE SYNTHASE"/>
    <property type="match status" value="1"/>
</dbReference>
<evidence type="ECO:0000256" key="7">
    <source>
        <dbReference type="ARBA" id="ARBA00022676"/>
    </source>
</evidence>
<protein>
    <recommendedName>
        <fullName evidence="4 11">Lipid-A-disaccharide synthase</fullName>
        <ecNumber evidence="3 11">2.4.1.182</ecNumber>
    </recommendedName>
</protein>
<comment type="similarity">
    <text evidence="2">Belongs to the LpxB family.</text>
</comment>
<dbReference type="EC" id="2.4.1.182" evidence="3 11"/>
<keyword evidence="7" id="KW-0328">Glycosyltransferase</keyword>
<dbReference type="InterPro" id="IPR003835">
    <property type="entry name" value="Glyco_trans_19"/>
</dbReference>
<evidence type="ECO:0000256" key="4">
    <source>
        <dbReference type="ARBA" id="ARBA00020902"/>
    </source>
</evidence>
<accession>A0ABQ6BGV8</accession>
<dbReference type="Gene3D" id="3.40.50.2000">
    <property type="entry name" value="Glycogen Phosphorylase B"/>
    <property type="match status" value="1"/>
</dbReference>
<comment type="caution">
    <text evidence="12">The sequence shown here is derived from an EMBL/GenBank/DDBJ whole genome shotgun (WGS) entry which is preliminary data.</text>
</comment>
<evidence type="ECO:0000256" key="1">
    <source>
        <dbReference type="ARBA" id="ARBA00002056"/>
    </source>
</evidence>
<reference evidence="13" key="1">
    <citation type="journal article" date="2019" name="Int. J. Syst. Evol. Microbiol.">
        <title>The Global Catalogue of Microorganisms (GCM) 10K type strain sequencing project: providing services to taxonomists for standard genome sequencing and annotation.</title>
        <authorList>
            <consortium name="The Broad Institute Genomics Platform"/>
            <consortium name="The Broad Institute Genome Sequencing Center for Infectious Disease"/>
            <person name="Wu L."/>
            <person name="Ma J."/>
        </authorList>
    </citation>
    <scope>NUCLEOTIDE SEQUENCE [LARGE SCALE GENOMIC DNA]</scope>
    <source>
        <strain evidence="13">NBRC 110107</strain>
    </source>
</reference>
<gene>
    <name evidence="12" type="primary">lpxB</name>
    <name evidence="12" type="ORF">GCM10007859_03970</name>
</gene>
<proteinExistence type="inferred from homology"/>
<dbReference type="PANTHER" id="PTHR30372:SF4">
    <property type="entry name" value="LIPID-A-DISACCHARIDE SYNTHASE, MITOCHONDRIAL-RELATED"/>
    <property type="match status" value="1"/>
</dbReference>
<evidence type="ECO:0000256" key="8">
    <source>
        <dbReference type="ARBA" id="ARBA00022679"/>
    </source>
</evidence>
<dbReference type="Pfam" id="PF02684">
    <property type="entry name" value="LpxB"/>
    <property type="match status" value="1"/>
</dbReference>
<dbReference type="EMBL" id="BSOY01000004">
    <property type="protein sequence ID" value="GLS00392.1"/>
    <property type="molecule type" value="Genomic_DNA"/>
</dbReference>
<keyword evidence="9" id="KW-0443">Lipid metabolism</keyword>
<keyword evidence="13" id="KW-1185">Reference proteome</keyword>
<sequence length="389" mass="40784">MSRPLKIMLVAAEASGDALGAGLAGALRARLGAEVTFVGVGGPRMAELGVQSPFDIAELSVLGWIEGLKAYGIVKRRVADTVALGVAEKPDAVVLIDSWGFTIRVAKALRIALPDVPLIKYVGPQVWASRPGRAKTLAAAVDHLLALYAFDAPWFEREGLPTTVVGSQALHIDMSGADPAAFRAERGIAAGAPLLVVLPGSRPSEIRLMTPVYEAAIARLKAADPTLQIAVVAAGTVAADVTARVATWPFRAHVVGEDQKYAAMRAATVALATSGTVSTELALAGAPMVIAYRFQPLSYAIMKPFFTGQYATLFNHAAGEEIARELIQNDATPEKVAAEVGRLLGDPEARRAQAGRQTAALDLMGREGRDPSEIAADAVLRVIASKAGR</sequence>
<evidence type="ECO:0000256" key="10">
    <source>
        <dbReference type="ARBA" id="ARBA00048975"/>
    </source>
</evidence>
<evidence type="ECO:0000313" key="12">
    <source>
        <dbReference type="EMBL" id="GLS00392.1"/>
    </source>
</evidence>
<evidence type="ECO:0000256" key="2">
    <source>
        <dbReference type="ARBA" id="ARBA00007868"/>
    </source>
</evidence>
<comment type="catalytic activity">
    <reaction evidence="10">
        <text>a lipid X + a UDP-2-N,3-O-bis[(3R)-3-hydroxyacyl]-alpha-D-glucosamine = a lipid A disaccharide + UDP + H(+)</text>
        <dbReference type="Rhea" id="RHEA:67828"/>
        <dbReference type="ChEBI" id="CHEBI:15378"/>
        <dbReference type="ChEBI" id="CHEBI:58223"/>
        <dbReference type="ChEBI" id="CHEBI:137748"/>
        <dbReference type="ChEBI" id="CHEBI:176338"/>
        <dbReference type="ChEBI" id="CHEBI:176343"/>
        <dbReference type="EC" id="2.4.1.182"/>
    </reaction>
</comment>